<dbReference type="InterPro" id="IPR014755">
    <property type="entry name" value="Cu-Rt/internalin_Ig-like"/>
</dbReference>
<dbReference type="Gene3D" id="3.40.50.200">
    <property type="entry name" value="Peptidase S8/S53 domain"/>
    <property type="match status" value="1"/>
</dbReference>
<dbReference type="PRINTS" id="PR00723">
    <property type="entry name" value="SUBTILISIN"/>
</dbReference>
<dbReference type="PROSITE" id="PS51892">
    <property type="entry name" value="SUBTILASE"/>
    <property type="match status" value="1"/>
</dbReference>
<feature type="domain" description="Peptidase S8/S53" evidence="8">
    <location>
        <begin position="117"/>
        <end position="361"/>
    </location>
</feature>
<dbReference type="Proteomes" id="UP000555407">
    <property type="component" value="Unassembled WGS sequence"/>
</dbReference>
<dbReference type="InterPro" id="IPR015500">
    <property type="entry name" value="Peptidase_S8_subtilisin-rel"/>
</dbReference>
<keyword evidence="3" id="KW-0732">Signal</keyword>
<keyword evidence="2 6" id="KW-0645">Protease</keyword>
<evidence type="ECO:0000256" key="7">
    <source>
        <dbReference type="RuleBase" id="RU003355"/>
    </source>
</evidence>
<evidence type="ECO:0000256" key="5">
    <source>
        <dbReference type="ARBA" id="ARBA00022825"/>
    </source>
</evidence>
<dbReference type="InterPro" id="IPR000209">
    <property type="entry name" value="Peptidase_S8/S53_dom"/>
</dbReference>
<keyword evidence="5 6" id="KW-0720">Serine protease</keyword>
<dbReference type="InterPro" id="IPR032812">
    <property type="entry name" value="SbsA_Ig"/>
</dbReference>
<feature type="domain" description="SbsA Ig-like" evidence="9">
    <location>
        <begin position="521"/>
        <end position="616"/>
    </location>
</feature>
<dbReference type="SUPFAM" id="SSF52743">
    <property type="entry name" value="Subtilisin-like"/>
    <property type="match status" value="1"/>
</dbReference>
<keyword evidence="4 6" id="KW-0378">Hydrolase</keyword>
<reference evidence="10 11" key="1">
    <citation type="submission" date="2020-03" db="EMBL/GenBank/DDBJ databases">
        <title>Sequencing the genomes of 1000 actinobacteria strains.</title>
        <authorList>
            <person name="Klenk H.-P."/>
        </authorList>
    </citation>
    <scope>NUCLEOTIDE SEQUENCE [LARGE SCALE GENOMIC DNA]</scope>
    <source>
        <strain evidence="10 11">DSM 45490</strain>
    </source>
</reference>
<evidence type="ECO:0000256" key="4">
    <source>
        <dbReference type="ARBA" id="ARBA00022801"/>
    </source>
</evidence>
<dbReference type="PROSITE" id="PS00136">
    <property type="entry name" value="SUBTILASE_ASP"/>
    <property type="match status" value="1"/>
</dbReference>
<dbReference type="Gene3D" id="2.60.120.380">
    <property type="match status" value="1"/>
</dbReference>
<feature type="active site" description="Charge relay system" evidence="6">
    <location>
        <position position="123"/>
    </location>
</feature>
<comment type="similarity">
    <text evidence="1 6 7">Belongs to the peptidase S8 family.</text>
</comment>
<gene>
    <name evidence="10" type="ORF">BJY22_008017</name>
</gene>
<dbReference type="InterPro" id="IPR023828">
    <property type="entry name" value="Peptidase_S8_Ser-AS"/>
</dbReference>
<dbReference type="Gene3D" id="2.60.40.1220">
    <property type="match status" value="1"/>
</dbReference>
<feature type="active site" description="Charge relay system" evidence="6">
    <location>
        <position position="313"/>
    </location>
</feature>
<organism evidence="10 11">
    <name type="scientific">Kribbella shirazensis</name>
    <dbReference type="NCBI Taxonomy" id="1105143"/>
    <lineage>
        <taxon>Bacteria</taxon>
        <taxon>Bacillati</taxon>
        <taxon>Actinomycetota</taxon>
        <taxon>Actinomycetes</taxon>
        <taxon>Propionibacteriales</taxon>
        <taxon>Kribbellaceae</taxon>
        <taxon>Kribbella</taxon>
    </lineage>
</organism>
<keyword evidence="11" id="KW-1185">Reference proteome</keyword>
<evidence type="ECO:0000256" key="2">
    <source>
        <dbReference type="ARBA" id="ARBA00022670"/>
    </source>
</evidence>
<proteinExistence type="inferred from homology"/>
<evidence type="ECO:0000259" key="8">
    <source>
        <dbReference type="Pfam" id="PF00082"/>
    </source>
</evidence>
<feature type="active site" description="Charge relay system" evidence="6">
    <location>
        <position position="157"/>
    </location>
</feature>
<dbReference type="Pfam" id="PF00082">
    <property type="entry name" value="Peptidase_S8"/>
    <property type="match status" value="1"/>
</dbReference>
<sequence>MGFSRHETSTPDVEPNVVMVKFKKKATASARRAAVSKVGVVEEEASSGVVKLKGNAAAQDLLKKVKGDPAVEVASLSYRRRIAAVPNDPYYGSVQQAYLNTVRVPQAWDLTKSTGSQIVAVLDTGVDAGHPDLAGRLVPGYNATSTTRPNPVDDNGHGTMTLGIIAANANNGVGIAGVGWSAKAMPVKVAGSTGIANDLDIVEGIDWAITHGATVLNLSFASPGDNPVLHDAIKRAIAKGVVVVAAAGNDGSAVLQYPAAYPEVIAVGATNAGAVLTDFSSYGDWVDIAAPGWDVLSTTLRGTSQYAYCSGTSCAAPIVAGVAALVKNKWPTLTPAQLEARLKTFTRDAGPRGKDPYYGAGMLDAYAALGGRWAPDFPANPIDLNDQPERAIPLSSSISTTISTEGEVDWYEVVSSAARNLRVTLTGPEFNGDQYSVNFGPRIDVYDTDLKFLTSAVTPFPTSGTWGPLTATADVSAAMGSTYIAVRNANGSRDTRPYELTIEETGAGGTNPGVSYPAREVQPPDLASGQALDTRPAVTFPRAVLADSVNQTTVRLVHGRTSTTVGAGVTYDLETRQAVIAPTTPLLDNTPYRIVVSGVKEAGGADLVPFSSVFSTLDVAPPKPAFDATGAYLAANLSWQVPALPDLDQVIVRRNAGSQVPTLTTGTLVYAGTATAVKNTGLAQGVTYTYAAWVKDRGGKVSPVAVSQLLGMKTTISSTAALINYGGTITVRGSTLRIDNKAYAGLPVNLYVRPKNSSTFKLLASLKTTSTGAVSYAYKPLVSSVFMMTFPGNGDLMGTRTVDLTVQVAPTISATLSPSTIRLGQVTKFSGYVAPAHYGKPVYLQQYSNRVWRSIASVKLTTSGAYAFGIKPAIRGQIAYRVWFPADADHAQAFTANKILTVS</sequence>
<dbReference type="InterPro" id="IPR036852">
    <property type="entry name" value="Peptidase_S8/S53_dom_sf"/>
</dbReference>
<dbReference type="AlphaFoldDB" id="A0A7X6A5N1"/>
<evidence type="ECO:0000313" key="10">
    <source>
        <dbReference type="EMBL" id="NIK62300.1"/>
    </source>
</evidence>
<dbReference type="GO" id="GO:0004252">
    <property type="term" value="F:serine-type endopeptidase activity"/>
    <property type="evidence" value="ECO:0007669"/>
    <property type="project" value="UniProtKB-UniRule"/>
</dbReference>
<dbReference type="InterPro" id="IPR023827">
    <property type="entry name" value="Peptidase_S8_Asp-AS"/>
</dbReference>
<name>A0A7X6A5N1_9ACTN</name>
<comment type="caution">
    <text evidence="10">The sequence shown here is derived from an EMBL/GenBank/DDBJ whole genome shotgun (WGS) entry which is preliminary data.</text>
</comment>
<evidence type="ECO:0000256" key="6">
    <source>
        <dbReference type="PROSITE-ProRule" id="PRU01240"/>
    </source>
</evidence>
<dbReference type="GO" id="GO:0006508">
    <property type="term" value="P:proteolysis"/>
    <property type="evidence" value="ECO:0007669"/>
    <property type="project" value="UniProtKB-KW"/>
</dbReference>
<evidence type="ECO:0000256" key="1">
    <source>
        <dbReference type="ARBA" id="ARBA00011073"/>
    </source>
</evidence>
<dbReference type="RefSeq" id="WP_337759815.1">
    <property type="nucleotide sequence ID" value="NZ_JAASRO010000001.1"/>
</dbReference>
<dbReference type="InterPro" id="IPR050131">
    <property type="entry name" value="Peptidase_S8_subtilisin-like"/>
</dbReference>
<dbReference type="EMBL" id="JAASRO010000001">
    <property type="protein sequence ID" value="NIK62300.1"/>
    <property type="molecule type" value="Genomic_DNA"/>
</dbReference>
<dbReference type="PANTHER" id="PTHR43806:SF11">
    <property type="entry name" value="CEREVISIN-RELATED"/>
    <property type="match status" value="1"/>
</dbReference>
<dbReference type="PROSITE" id="PS00138">
    <property type="entry name" value="SUBTILASE_SER"/>
    <property type="match status" value="1"/>
</dbReference>
<evidence type="ECO:0000259" key="9">
    <source>
        <dbReference type="Pfam" id="PF13205"/>
    </source>
</evidence>
<evidence type="ECO:0000313" key="11">
    <source>
        <dbReference type="Proteomes" id="UP000555407"/>
    </source>
</evidence>
<dbReference type="PANTHER" id="PTHR43806">
    <property type="entry name" value="PEPTIDASE S8"/>
    <property type="match status" value="1"/>
</dbReference>
<evidence type="ECO:0000256" key="3">
    <source>
        <dbReference type="ARBA" id="ARBA00022729"/>
    </source>
</evidence>
<protein>
    <submittedName>
        <fullName evidence="10">Subtilisin family serine protease</fullName>
    </submittedName>
</protein>
<accession>A0A7X6A5N1</accession>
<dbReference type="Pfam" id="PF13205">
    <property type="entry name" value="Big_5"/>
    <property type="match status" value="1"/>
</dbReference>